<name>A0A917RGC3_9ACTN</name>
<dbReference type="Proteomes" id="UP000645217">
    <property type="component" value="Unassembled WGS sequence"/>
</dbReference>
<dbReference type="InterPro" id="IPR003115">
    <property type="entry name" value="ParB_N"/>
</dbReference>
<dbReference type="Gene3D" id="1.10.10.2830">
    <property type="match status" value="1"/>
</dbReference>
<comment type="caution">
    <text evidence="4">The sequence shown here is derived from an EMBL/GenBank/DDBJ whole genome shotgun (WGS) entry which is preliminary data.</text>
</comment>
<keyword evidence="5" id="KW-1185">Reference proteome</keyword>
<accession>A0A917RGC3</accession>
<evidence type="ECO:0000256" key="2">
    <source>
        <dbReference type="SAM" id="MobiDB-lite"/>
    </source>
</evidence>
<sequence>MNIRKVEKIKLDRLEIGVHQVRRREVEEDITELVDSIRVHGQLEPIIVAPLDGRDGYYEILAGQRRWLAMRRIGAQEITAAIIEEKLDRDVASALSLSENLIRRELSTLDLIDACTSLYHRYGSVKAVAERFGLPYGRVRQYVKFDRLRPLLKELVQDGEIDLRTALRIEDHYGKEPVGDADLRQIAAVLAEMSNAQQSDYLRTRETERRRPARNVTHGDTEDQETTRGNEHRPGFVKQIIVTLSIHDLELLRAWARSKNLTQDRAGARIISAFVRQVQNERKPIS</sequence>
<comment type="similarity">
    <text evidence="1">Belongs to the ParB family.</text>
</comment>
<dbReference type="InterPro" id="IPR004437">
    <property type="entry name" value="ParB/RepB/Spo0J"/>
</dbReference>
<dbReference type="NCBIfam" id="TIGR00180">
    <property type="entry name" value="parB_part"/>
    <property type="match status" value="1"/>
</dbReference>
<proteinExistence type="inferred from homology"/>
<reference evidence="4" key="2">
    <citation type="submission" date="2020-09" db="EMBL/GenBank/DDBJ databases">
        <authorList>
            <person name="Sun Q."/>
            <person name="Ohkuma M."/>
        </authorList>
    </citation>
    <scope>NUCLEOTIDE SEQUENCE</scope>
    <source>
        <strain evidence="4">JCM 13064</strain>
    </source>
</reference>
<dbReference type="PANTHER" id="PTHR33375">
    <property type="entry name" value="CHROMOSOME-PARTITIONING PROTEIN PARB-RELATED"/>
    <property type="match status" value="1"/>
</dbReference>
<dbReference type="EMBL" id="BMNT01000033">
    <property type="protein sequence ID" value="GGL05217.1"/>
    <property type="molecule type" value="Genomic_DNA"/>
</dbReference>
<evidence type="ECO:0000313" key="4">
    <source>
        <dbReference type="EMBL" id="GGL05217.1"/>
    </source>
</evidence>
<feature type="region of interest" description="Disordered" evidence="2">
    <location>
        <begin position="200"/>
        <end position="232"/>
    </location>
</feature>
<dbReference type="SUPFAM" id="SSF109709">
    <property type="entry name" value="KorB DNA-binding domain-like"/>
    <property type="match status" value="1"/>
</dbReference>
<dbReference type="Gene3D" id="3.90.1530.30">
    <property type="match status" value="1"/>
</dbReference>
<dbReference type="GO" id="GO:0005694">
    <property type="term" value="C:chromosome"/>
    <property type="evidence" value="ECO:0007669"/>
    <property type="project" value="TreeGrafter"/>
</dbReference>
<dbReference type="Pfam" id="PF02195">
    <property type="entry name" value="ParB_N"/>
    <property type="match status" value="1"/>
</dbReference>
<organism evidence="4 5">
    <name type="scientific">Sphaerisporangium melleum</name>
    <dbReference type="NCBI Taxonomy" id="321316"/>
    <lineage>
        <taxon>Bacteria</taxon>
        <taxon>Bacillati</taxon>
        <taxon>Actinomycetota</taxon>
        <taxon>Actinomycetes</taxon>
        <taxon>Streptosporangiales</taxon>
        <taxon>Streptosporangiaceae</taxon>
        <taxon>Sphaerisporangium</taxon>
    </lineage>
</organism>
<gene>
    <name evidence="4" type="primary">spoOJ</name>
    <name evidence="4" type="ORF">GCM10007964_54260</name>
</gene>
<evidence type="ECO:0000313" key="5">
    <source>
        <dbReference type="Proteomes" id="UP000645217"/>
    </source>
</evidence>
<dbReference type="SMART" id="SM00470">
    <property type="entry name" value="ParB"/>
    <property type="match status" value="1"/>
</dbReference>
<reference evidence="4" key="1">
    <citation type="journal article" date="2014" name="Int. J. Syst. Evol. Microbiol.">
        <title>Complete genome sequence of Corynebacterium casei LMG S-19264T (=DSM 44701T), isolated from a smear-ripened cheese.</title>
        <authorList>
            <consortium name="US DOE Joint Genome Institute (JGI-PGF)"/>
            <person name="Walter F."/>
            <person name="Albersmeier A."/>
            <person name="Kalinowski J."/>
            <person name="Ruckert C."/>
        </authorList>
    </citation>
    <scope>NUCLEOTIDE SEQUENCE</scope>
    <source>
        <strain evidence="4">JCM 13064</strain>
    </source>
</reference>
<dbReference type="GO" id="GO:0003677">
    <property type="term" value="F:DNA binding"/>
    <property type="evidence" value="ECO:0007669"/>
    <property type="project" value="InterPro"/>
</dbReference>
<dbReference type="GO" id="GO:0007059">
    <property type="term" value="P:chromosome segregation"/>
    <property type="evidence" value="ECO:0007669"/>
    <property type="project" value="TreeGrafter"/>
</dbReference>
<feature type="compositionally biased region" description="Basic and acidic residues" evidence="2">
    <location>
        <begin position="217"/>
        <end position="232"/>
    </location>
</feature>
<dbReference type="SUPFAM" id="SSF110849">
    <property type="entry name" value="ParB/Sulfiredoxin"/>
    <property type="match status" value="1"/>
</dbReference>
<dbReference type="InterPro" id="IPR036086">
    <property type="entry name" value="ParB/Sulfiredoxin_sf"/>
</dbReference>
<evidence type="ECO:0000259" key="3">
    <source>
        <dbReference type="SMART" id="SM00470"/>
    </source>
</evidence>
<feature type="domain" description="ParB-like N-terminal" evidence="3">
    <location>
        <begin position="7"/>
        <end position="101"/>
    </location>
</feature>
<dbReference type="AlphaFoldDB" id="A0A917RGC3"/>
<protein>
    <submittedName>
        <fullName evidence="4">Chromosome partitioning protein</fullName>
    </submittedName>
</protein>
<dbReference type="PANTHER" id="PTHR33375:SF1">
    <property type="entry name" value="CHROMOSOME-PARTITIONING PROTEIN PARB-RELATED"/>
    <property type="match status" value="1"/>
</dbReference>
<evidence type="ECO:0000256" key="1">
    <source>
        <dbReference type="ARBA" id="ARBA00006295"/>
    </source>
</evidence>
<dbReference type="InterPro" id="IPR050336">
    <property type="entry name" value="Chromosome_partition/occlusion"/>
</dbReference>